<dbReference type="RefSeq" id="WP_269922884.1">
    <property type="nucleotide sequence ID" value="NZ_JAMKBI010000013.1"/>
</dbReference>
<gene>
    <name evidence="2" type="ORF">M9R61_15895</name>
</gene>
<keyword evidence="1" id="KW-0812">Transmembrane</keyword>
<proteinExistence type="predicted"/>
<accession>A0A9X3LB59</accession>
<keyword evidence="3" id="KW-1185">Reference proteome</keyword>
<dbReference type="AlphaFoldDB" id="A0A9X3LB59"/>
<feature type="transmembrane region" description="Helical" evidence="1">
    <location>
        <begin position="76"/>
        <end position="97"/>
    </location>
</feature>
<comment type="caution">
    <text evidence="2">The sequence shown here is derived from an EMBL/GenBank/DDBJ whole genome shotgun (WGS) entry which is preliminary data.</text>
</comment>
<reference evidence="2" key="1">
    <citation type="submission" date="2022-05" db="EMBL/GenBank/DDBJ databases">
        <authorList>
            <person name="Colautti A."/>
            <person name="Iacumin L."/>
        </authorList>
    </citation>
    <scope>NUCLEOTIDE SEQUENCE</scope>
    <source>
        <strain evidence="2">DSM 30747</strain>
    </source>
</reference>
<sequence>MSKKEVVSLILMLIVTLYFGATLISYVVMPNAEFGVTEILLIIAIVVGWAQFFTWHARKDVKKDELGKKIVRESAYLSHQIVFGSLLLLWIIDFFFINKGQNFALFIALAISYITFPIVQSVHVKKYL</sequence>
<feature type="transmembrane region" description="Helical" evidence="1">
    <location>
        <begin position="7"/>
        <end position="28"/>
    </location>
</feature>
<organism evidence="2 3">
    <name type="scientific">Psychrobacillus psychrodurans</name>
    <dbReference type="NCBI Taxonomy" id="126157"/>
    <lineage>
        <taxon>Bacteria</taxon>
        <taxon>Bacillati</taxon>
        <taxon>Bacillota</taxon>
        <taxon>Bacilli</taxon>
        <taxon>Bacillales</taxon>
        <taxon>Bacillaceae</taxon>
        <taxon>Psychrobacillus</taxon>
    </lineage>
</organism>
<protein>
    <recommendedName>
        <fullName evidence="4">DUF2178 domain-containing protein</fullName>
    </recommendedName>
</protein>
<evidence type="ECO:0008006" key="4">
    <source>
        <dbReference type="Google" id="ProtNLM"/>
    </source>
</evidence>
<feature type="transmembrane region" description="Helical" evidence="1">
    <location>
        <begin position="34"/>
        <end position="55"/>
    </location>
</feature>
<evidence type="ECO:0000313" key="3">
    <source>
        <dbReference type="Proteomes" id="UP001152172"/>
    </source>
</evidence>
<evidence type="ECO:0000256" key="1">
    <source>
        <dbReference type="SAM" id="Phobius"/>
    </source>
</evidence>
<evidence type="ECO:0000313" key="2">
    <source>
        <dbReference type="EMBL" id="MCZ8534787.1"/>
    </source>
</evidence>
<keyword evidence="1" id="KW-1133">Transmembrane helix</keyword>
<dbReference type="Proteomes" id="UP001152172">
    <property type="component" value="Unassembled WGS sequence"/>
</dbReference>
<dbReference type="EMBL" id="JAMKBI010000013">
    <property type="protein sequence ID" value="MCZ8534787.1"/>
    <property type="molecule type" value="Genomic_DNA"/>
</dbReference>
<name>A0A9X3LB59_9BACI</name>
<keyword evidence="1" id="KW-0472">Membrane</keyword>
<feature type="transmembrane region" description="Helical" evidence="1">
    <location>
        <begin position="103"/>
        <end position="122"/>
    </location>
</feature>